<keyword evidence="5" id="KW-0503">Monooxygenase</keyword>
<name>A0A6A5QE89_AMPQU</name>
<dbReference type="OrthoDB" id="74360at2759"/>
<dbReference type="Proteomes" id="UP000800096">
    <property type="component" value="Unassembled WGS sequence"/>
</dbReference>
<dbReference type="InterPro" id="IPR051209">
    <property type="entry name" value="FAD-bind_Monooxygenase_sf"/>
</dbReference>
<protein>
    <submittedName>
        <fullName evidence="5">Cyclohexanone 1,2-monooxygenase</fullName>
    </submittedName>
</protein>
<accession>A0A6A5QE89</accession>
<keyword evidence="6" id="KW-1185">Reference proteome</keyword>
<evidence type="ECO:0000313" key="5">
    <source>
        <dbReference type="EMBL" id="KAF1913703.1"/>
    </source>
</evidence>
<sequence>MSFDTEVLIIGAGMSGLGLAVQIIRKFGTRNFELVEKSEDVGGTWFANQYPAAGCDVASHFYSYSFALNPNWSRKYSMQPEIQAYFRSVAEQYRVIEHVRFHSMVEKAEWDDSAKVWIVTVQDLKTKQQTIRRAKILVSGVGSLSMPKKCDIPGAEHFKGKMFHSAEWDHSFDWADKDVVVLGNGCSATQFLPTMANQPHPVRLITQYARQAQYLSQRENPVYSPLFKAAMRYVPLAMRLYRFKHYFDMERDYAGFNIESGRSIRQALAQENEAYVKSVAPQKYWDALIPKTEIGCKRKVLDTEYLKSLWNENVELVSDDPVARITADGVVTRSGKEVRADAIVLAIGFATQQMLCPMEIVGREGLRLNDHWDETTQGVAQAYLGTVVPHFPNFFILMGPNTVTGHLSVIYTVECQINFTLRLLTPLLQSLPSYRSQSLIPNILAPTPSTIEVKPTAAQRDSQWTQSEAKKLVWASGCTNWAVDEKTGLNNMMYPDWQFWFWWRSVFVKNADFVYRDESTGKEVLPGEAVKWARRIVLVAVVTGAVLKRGLVVDILDHFVKRLS</sequence>
<evidence type="ECO:0000256" key="1">
    <source>
        <dbReference type="ARBA" id="ARBA00010139"/>
    </source>
</evidence>
<keyword evidence="4" id="KW-0560">Oxidoreductase</keyword>
<dbReference type="GO" id="GO:0050660">
    <property type="term" value="F:flavin adenine dinucleotide binding"/>
    <property type="evidence" value="ECO:0007669"/>
    <property type="project" value="InterPro"/>
</dbReference>
<dbReference type="GO" id="GO:0050661">
    <property type="term" value="F:NADP binding"/>
    <property type="evidence" value="ECO:0007669"/>
    <property type="project" value="InterPro"/>
</dbReference>
<dbReference type="PANTHER" id="PTHR42877">
    <property type="entry name" value="L-ORNITHINE N(5)-MONOOXYGENASE-RELATED"/>
    <property type="match status" value="1"/>
</dbReference>
<dbReference type="SUPFAM" id="SSF51905">
    <property type="entry name" value="FAD/NAD(P)-binding domain"/>
    <property type="match status" value="1"/>
</dbReference>
<dbReference type="Gene3D" id="3.50.50.60">
    <property type="entry name" value="FAD/NAD(P)-binding domain"/>
    <property type="match status" value="2"/>
</dbReference>
<gene>
    <name evidence="5" type="ORF">BDU57DRAFT_520669</name>
</gene>
<keyword evidence="2" id="KW-0285">Flavoprotein</keyword>
<evidence type="ECO:0000256" key="3">
    <source>
        <dbReference type="ARBA" id="ARBA00022827"/>
    </source>
</evidence>
<evidence type="ECO:0000313" key="6">
    <source>
        <dbReference type="Proteomes" id="UP000800096"/>
    </source>
</evidence>
<dbReference type="InterPro" id="IPR020946">
    <property type="entry name" value="Flavin_mOase-like"/>
</dbReference>
<evidence type="ECO:0000256" key="4">
    <source>
        <dbReference type="ARBA" id="ARBA00023002"/>
    </source>
</evidence>
<evidence type="ECO:0000256" key="2">
    <source>
        <dbReference type="ARBA" id="ARBA00022630"/>
    </source>
</evidence>
<keyword evidence="3" id="KW-0274">FAD</keyword>
<dbReference type="EMBL" id="ML979138">
    <property type="protein sequence ID" value="KAF1913703.1"/>
    <property type="molecule type" value="Genomic_DNA"/>
</dbReference>
<dbReference type="GO" id="GO:0004499">
    <property type="term" value="F:N,N-dimethylaniline monooxygenase activity"/>
    <property type="evidence" value="ECO:0007669"/>
    <property type="project" value="InterPro"/>
</dbReference>
<comment type="similarity">
    <text evidence="1">Belongs to the FAD-binding monooxygenase family.</text>
</comment>
<dbReference type="PANTHER" id="PTHR42877:SF5">
    <property type="entry name" value="L-ORNITHINE N(5)-MONOOXYGENASE-RELATED"/>
    <property type="match status" value="1"/>
</dbReference>
<dbReference type="Pfam" id="PF00743">
    <property type="entry name" value="FMO-like"/>
    <property type="match status" value="1"/>
</dbReference>
<reference evidence="5" key="1">
    <citation type="journal article" date="2020" name="Stud. Mycol.">
        <title>101 Dothideomycetes genomes: a test case for predicting lifestyles and emergence of pathogens.</title>
        <authorList>
            <person name="Haridas S."/>
            <person name="Albert R."/>
            <person name="Binder M."/>
            <person name="Bloem J."/>
            <person name="Labutti K."/>
            <person name="Salamov A."/>
            <person name="Andreopoulos B."/>
            <person name="Baker S."/>
            <person name="Barry K."/>
            <person name="Bills G."/>
            <person name="Bluhm B."/>
            <person name="Cannon C."/>
            <person name="Castanera R."/>
            <person name="Culley D."/>
            <person name="Daum C."/>
            <person name="Ezra D."/>
            <person name="Gonzalez J."/>
            <person name="Henrissat B."/>
            <person name="Kuo A."/>
            <person name="Liang C."/>
            <person name="Lipzen A."/>
            <person name="Lutzoni F."/>
            <person name="Magnuson J."/>
            <person name="Mondo S."/>
            <person name="Nolan M."/>
            <person name="Ohm R."/>
            <person name="Pangilinan J."/>
            <person name="Park H.-J."/>
            <person name="Ramirez L."/>
            <person name="Alfaro M."/>
            <person name="Sun H."/>
            <person name="Tritt A."/>
            <person name="Yoshinaga Y."/>
            <person name="Zwiers L.-H."/>
            <person name="Turgeon B."/>
            <person name="Goodwin S."/>
            <person name="Spatafora J."/>
            <person name="Crous P."/>
            <person name="Grigoriev I."/>
        </authorList>
    </citation>
    <scope>NUCLEOTIDE SEQUENCE</scope>
    <source>
        <strain evidence="5">HMLAC05119</strain>
    </source>
</reference>
<dbReference type="InterPro" id="IPR036188">
    <property type="entry name" value="FAD/NAD-bd_sf"/>
</dbReference>
<dbReference type="AlphaFoldDB" id="A0A6A5QE89"/>
<organism evidence="5 6">
    <name type="scientific">Ampelomyces quisqualis</name>
    <name type="common">Powdery mildew agent</name>
    <dbReference type="NCBI Taxonomy" id="50730"/>
    <lineage>
        <taxon>Eukaryota</taxon>
        <taxon>Fungi</taxon>
        <taxon>Dikarya</taxon>
        <taxon>Ascomycota</taxon>
        <taxon>Pezizomycotina</taxon>
        <taxon>Dothideomycetes</taxon>
        <taxon>Pleosporomycetidae</taxon>
        <taxon>Pleosporales</taxon>
        <taxon>Pleosporineae</taxon>
        <taxon>Phaeosphaeriaceae</taxon>
        <taxon>Ampelomyces</taxon>
    </lineage>
</organism>
<proteinExistence type="inferred from homology"/>